<organism evidence="4 5">
    <name type="scientific">Aulographum hederae CBS 113979</name>
    <dbReference type="NCBI Taxonomy" id="1176131"/>
    <lineage>
        <taxon>Eukaryota</taxon>
        <taxon>Fungi</taxon>
        <taxon>Dikarya</taxon>
        <taxon>Ascomycota</taxon>
        <taxon>Pezizomycotina</taxon>
        <taxon>Dothideomycetes</taxon>
        <taxon>Pleosporomycetidae</taxon>
        <taxon>Aulographales</taxon>
        <taxon>Aulographaceae</taxon>
    </lineage>
</organism>
<keyword evidence="2" id="KW-0812">Transmembrane</keyword>
<feature type="compositionally biased region" description="Low complexity" evidence="1">
    <location>
        <begin position="262"/>
        <end position="275"/>
    </location>
</feature>
<feature type="compositionally biased region" description="Polar residues" evidence="1">
    <location>
        <begin position="184"/>
        <end position="201"/>
    </location>
</feature>
<dbReference type="PANTHER" id="PTHR34502">
    <property type="entry name" value="DUF6594 DOMAIN-CONTAINING PROTEIN-RELATED"/>
    <property type="match status" value="1"/>
</dbReference>
<dbReference type="AlphaFoldDB" id="A0A6G1GTU8"/>
<dbReference type="Proteomes" id="UP000800041">
    <property type="component" value="Unassembled WGS sequence"/>
</dbReference>
<feature type="compositionally biased region" description="Basic and acidic residues" evidence="1">
    <location>
        <begin position="120"/>
        <end position="131"/>
    </location>
</feature>
<evidence type="ECO:0000313" key="4">
    <source>
        <dbReference type="EMBL" id="KAF1984381.1"/>
    </source>
</evidence>
<dbReference type="Pfam" id="PF20237">
    <property type="entry name" value="DUF6594"/>
    <property type="match status" value="1"/>
</dbReference>
<feature type="domain" description="DUF6594" evidence="3">
    <location>
        <begin position="470"/>
        <end position="676"/>
    </location>
</feature>
<feature type="transmembrane region" description="Helical" evidence="2">
    <location>
        <begin position="644"/>
        <end position="663"/>
    </location>
</feature>
<evidence type="ECO:0000256" key="2">
    <source>
        <dbReference type="SAM" id="Phobius"/>
    </source>
</evidence>
<feature type="compositionally biased region" description="Basic and acidic residues" evidence="1">
    <location>
        <begin position="372"/>
        <end position="385"/>
    </location>
</feature>
<feature type="compositionally biased region" description="Polar residues" evidence="1">
    <location>
        <begin position="214"/>
        <end position="224"/>
    </location>
</feature>
<feature type="transmembrane region" description="Helical" evidence="2">
    <location>
        <begin position="696"/>
        <end position="716"/>
    </location>
</feature>
<sequence>MAERNSAGEGHCQSSPADPRPDTLASLTAQASSASAQLPDQNPKRRPSRPRNGAAETPRSSSPTWVDVDQQEPLRRVRSSKRKSSGGSSSARGATVRRSSAPEPEPIEDDPGGFFPKLAKILEGKESESGKRRASTGTTVSHRASSSDVNAGYRRVRQANVQRRIGNLNNASLLSVLSSLTEISGISSGSNSTVTQESYNKSAAKGKKPKARSKSNTSETGNSHSDPHSYQYPQGYYNVFNYMESNYPTAYAPPTAMWQTRSTSSSGYEASDGSSHGPAPPSSQSSYASPSLSRKAGQRNSWAQQEKFNSDSGISVRGSSPEPSDLKKENRQPSVHDSAEEDENGQNMGLTRMPPPQPPSARSRRNSSQGDEQLRERLEDQENAARQHTLQSPQPRRFFQPYGVMPYEPSPAPYGERPPPAYAHPPPQAPYAPGQYGYPPYAHHQVQGPYGIEHMEGFNPDFSRHTLMGYELLASKLQANQSEQENSKDKLMPMYRGFEGLKHRVLLHLQDEISQLEEELRILDECIAQLPQPEGMENLPASRRAETNHGTDLHHRRTSHLGKIFMKLEQYNQALTSYSNSIRNFERTESEQIQRYRVWMQEHAPIDPNEAKFLGHAEDLISARRPDMNEELRGHNAAPMRQPAAVTLPAMILLLPLVAFSIIPGLFARLCFLGLLGLGGYAVFSSTEIANVMSVADWKNCAAVYFTLMAFVAVLAR</sequence>
<feature type="compositionally biased region" description="Pro residues" evidence="1">
    <location>
        <begin position="408"/>
        <end position="427"/>
    </location>
</feature>
<evidence type="ECO:0000259" key="3">
    <source>
        <dbReference type="Pfam" id="PF20237"/>
    </source>
</evidence>
<proteinExistence type="predicted"/>
<feature type="region of interest" description="Disordered" evidence="1">
    <location>
        <begin position="1"/>
        <end position="155"/>
    </location>
</feature>
<dbReference type="PANTHER" id="PTHR34502:SF6">
    <property type="entry name" value="DUF6594 DOMAIN-CONTAINING PROTEIN"/>
    <property type="match status" value="1"/>
</dbReference>
<gene>
    <name evidence="4" type="ORF">K402DRAFT_142802</name>
</gene>
<feature type="region of interest" description="Disordered" evidence="1">
    <location>
        <begin position="184"/>
        <end position="233"/>
    </location>
</feature>
<feature type="compositionally biased region" description="Low complexity" evidence="1">
    <location>
        <begin position="23"/>
        <end position="38"/>
    </location>
</feature>
<feature type="transmembrane region" description="Helical" evidence="2">
    <location>
        <begin position="670"/>
        <end position="690"/>
    </location>
</feature>
<evidence type="ECO:0000256" key="1">
    <source>
        <dbReference type="SAM" id="MobiDB-lite"/>
    </source>
</evidence>
<keyword evidence="5" id="KW-1185">Reference proteome</keyword>
<dbReference type="OrthoDB" id="5416037at2759"/>
<evidence type="ECO:0000313" key="5">
    <source>
        <dbReference type="Proteomes" id="UP000800041"/>
    </source>
</evidence>
<name>A0A6G1GTU8_9PEZI</name>
<feature type="compositionally biased region" description="Polar residues" evidence="1">
    <location>
        <begin position="298"/>
        <end position="322"/>
    </location>
</feature>
<feature type="region of interest" description="Disordered" evidence="1">
    <location>
        <begin position="259"/>
        <end position="427"/>
    </location>
</feature>
<dbReference type="InterPro" id="IPR046529">
    <property type="entry name" value="DUF6594"/>
</dbReference>
<accession>A0A6G1GTU8</accession>
<keyword evidence="2" id="KW-1133">Transmembrane helix</keyword>
<keyword evidence="2" id="KW-0472">Membrane</keyword>
<feature type="compositionally biased region" description="Low complexity" evidence="1">
    <location>
        <begin position="282"/>
        <end position="293"/>
    </location>
</feature>
<feature type="compositionally biased region" description="Basic residues" evidence="1">
    <location>
        <begin position="204"/>
        <end position="213"/>
    </location>
</feature>
<dbReference type="EMBL" id="ML977168">
    <property type="protein sequence ID" value="KAF1984381.1"/>
    <property type="molecule type" value="Genomic_DNA"/>
</dbReference>
<protein>
    <recommendedName>
        <fullName evidence="3">DUF6594 domain-containing protein</fullName>
    </recommendedName>
</protein>
<feature type="compositionally biased region" description="Polar residues" evidence="1">
    <location>
        <begin position="135"/>
        <end position="149"/>
    </location>
</feature>
<reference evidence="4" key="1">
    <citation type="journal article" date="2020" name="Stud. Mycol.">
        <title>101 Dothideomycetes genomes: a test case for predicting lifestyles and emergence of pathogens.</title>
        <authorList>
            <person name="Haridas S."/>
            <person name="Albert R."/>
            <person name="Binder M."/>
            <person name="Bloem J."/>
            <person name="Labutti K."/>
            <person name="Salamov A."/>
            <person name="Andreopoulos B."/>
            <person name="Baker S."/>
            <person name="Barry K."/>
            <person name="Bills G."/>
            <person name="Bluhm B."/>
            <person name="Cannon C."/>
            <person name="Castanera R."/>
            <person name="Culley D."/>
            <person name="Daum C."/>
            <person name="Ezra D."/>
            <person name="Gonzalez J."/>
            <person name="Henrissat B."/>
            <person name="Kuo A."/>
            <person name="Liang C."/>
            <person name="Lipzen A."/>
            <person name="Lutzoni F."/>
            <person name="Magnuson J."/>
            <person name="Mondo S."/>
            <person name="Nolan M."/>
            <person name="Ohm R."/>
            <person name="Pangilinan J."/>
            <person name="Park H.-J."/>
            <person name="Ramirez L."/>
            <person name="Alfaro M."/>
            <person name="Sun H."/>
            <person name="Tritt A."/>
            <person name="Yoshinaga Y."/>
            <person name="Zwiers L.-H."/>
            <person name="Turgeon B."/>
            <person name="Goodwin S."/>
            <person name="Spatafora J."/>
            <person name="Crous P."/>
            <person name="Grigoriev I."/>
        </authorList>
    </citation>
    <scope>NUCLEOTIDE SEQUENCE</scope>
    <source>
        <strain evidence="4">CBS 113979</strain>
    </source>
</reference>
<feature type="compositionally biased region" description="Low complexity" evidence="1">
    <location>
        <begin position="85"/>
        <end position="102"/>
    </location>
</feature>